<reference evidence="1 2" key="1">
    <citation type="submission" date="2012-02" db="EMBL/GenBank/DDBJ databases">
        <title>The Genome Sequence of Bacteroides fragilis CL07T12C05.</title>
        <authorList>
            <consortium name="The Broad Institute Genome Sequencing Platform"/>
            <person name="Earl A."/>
            <person name="Ward D."/>
            <person name="Feldgarden M."/>
            <person name="Gevers D."/>
            <person name="Zitomersky N.L."/>
            <person name="Coyne M.J."/>
            <person name="Comstock L.E."/>
            <person name="Young S.K."/>
            <person name="Zeng Q."/>
            <person name="Gargeya S."/>
            <person name="Fitzgerald M."/>
            <person name="Haas B."/>
            <person name="Abouelleil A."/>
            <person name="Alvarado L."/>
            <person name="Arachchi H.M."/>
            <person name="Berlin A."/>
            <person name="Chapman S.B."/>
            <person name="Gearin G."/>
            <person name="Goldberg J."/>
            <person name="Griggs A."/>
            <person name="Gujja S."/>
            <person name="Hansen M."/>
            <person name="Heiman D."/>
            <person name="Howarth C."/>
            <person name="Larimer J."/>
            <person name="Lui A."/>
            <person name="MacDonald P.J.P."/>
            <person name="McCowen C."/>
            <person name="Montmayeur A."/>
            <person name="Murphy C."/>
            <person name="Neiman D."/>
            <person name="Pearson M."/>
            <person name="Priest M."/>
            <person name="Roberts A."/>
            <person name="Saif S."/>
            <person name="Shea T."/>
            <person name="Sisk P."/>
            <person name="Stolte C."/>
            <person name="Sykes S."/>
            <person name="Wortman J."/>
            <person name="Nusbaum C."/>
            <person name="Birren B."/>
        </authorList>
    </citation>
    <scope>NUCLEOTIDE SEQUENCE [LARGE SCALE GENOMIC DNA]</scope>
    <source>
        <strain evidence="1 2">CL07T12C05</strain>
    </source>
</reference>
<dbReference type="Proteomes" id="UP000003879">
    <property type="component" value="Unassembled WGS sequence"/>
</dbReference>
<comment type="caution">
    <text evidence="1">The sequence shown here is derived from an EMBL/GenBank/DDBJ whole genome shotgun (WGS) entry which is preliminary data.</text>
</comment>
<accession>A0A0E2ALG7</accession>
<evidence type="ECO:0000313" key="2">
    <source>
        <dbReference type="Proteomes" id="UP000003879"/>
    </source>
</evidence>
<dbReference type="AlphaFoldDB" id="A0A0E2ALG7"/>
<sequence length="35" mass="3921">MYIIDTSQETFLKKSCSCHVVVDGAVVYLVLDNTK</sequence>
<gene>
    <name evidence="1" type="ORF">HMPREF1056_03696</name>
</gene>
<protein>
    <submittedName>
        <fullName evidence="1">Uncharacterized protein</fullName>
    </submittedName>
</protein>
<organism evidence="1 2">
    <name type="scientific">Bacteroides fragilis CL07T12C05</name>
    <dbReference type="NCBI Taxonomy" id="997883"/>
    <lineage>
        <taxon>Bacteria</taxon>
        <taxon>Pseudomonadati</taxon>
        <taxon>Bacteroidota</taxon>
        <taxon>Bacteroidia</taxon>
        <taxon>Bacteroidales</taxon>
        <taxon>Bacteroidaceae</taxon>
        <taxon>Bacteroides</taxon>
    </lineage>
</organism>
<proteinExistence type="predicted"/>
<name>A0A0E2ALG7_BACFG</name>
<dbReference type="HOGENOM" id="CLU_220565_0_0_10"/>
<evidence type="ECO:0000313" key="1">
    <source>
        <dbReference type="EMBL" id="EIY90913.1"/>
    </source>
</evidence>
<dbReference type="EMBL" id="AGXN01000022">
    <property type="protein sequence ID" value="EIY90913.1"/>
    <property type="molecule type" value="Genomic_DNA"/>
</dbReference>